<dbReference type="PANTHER" id="PTHR30441">
    <property type="entry name" value="DUF748 DOMAIN-CONTAINING PROTEIN"/>
    <property type="match status" value="1"/>
</dbReference>
<dbReference type="InterPro" id="IPR007844">
    <property type="entry name" value="AsmA"/>
</dbReference>
<gene>
    <name evidence="2" type="ORF">EV655_10178</name>
</gene>
<dbReference type="Proteomes" id="UP000295142">
    <property type="component" value="Unassembled WGS sequence"/>
</dbReference>
<dbReference type="PANTHER" id="PTHR30441:SF4">
    <property type="entry name" value="PROTEIN ASMA"/>
    <property type="match status" value="1"/>
</dbReference>
<evidence type="ECO:0000313" key="3">
    <source>
        <dbReference type="Proteomes" id="UP000295142"/>
    </source>
</evidence>
<name>A0A4R2KMP3_9RHOB</name>
<reference evidence="2 3" key="1">
    <citation type="submission" date="2019-03" db="EMBL/GenBank/DDBJ databases">
        <title>Genomic Encyclopedia of Type Strains, Phase IV (KMG-IV): sequencing the most valuable type-strain genomes for metagenomic binning, comparative biology and taxonomic classification.</title>
        <authorList>
            <person name="Goeker M."/>
        </authorList>
    </citation>
    <scope>NUCLEOTIDE SEQUENCE [LARGE SCALE GENOMIC DNA]</scope>
    <source>
        <strain evidence="2 3">DSM 4868</strain>
    </source>
</reference>
<dbReference type="OrthoDB" id="5439561at2"/>
<dbReference type="GO" id="GO:0005886">
    <property type="term" value="C:plasma membrane"/>
    <property type="evidence" value="ECO:0007669"/>
    <property type="project" value="TreeGrafter"/>
</dbReference>
<organism evidence="2 3">
    <name type="scientific">Rhodovulum euryhalinum</name>
    <dbReference type="NCBI Taxonomy" id="35805"/>
    <lineage>
        <taxon>Bacteria</taxon>
        <taxon>Pseudomonadati</taxon>
        <taxon>Pseudomonadota</taxon>
        <taxon>Alphaproteobacteria</taxon>
        <taxon>Rhodobacterales</taxon>
        <taxon>Paracoccaceae</taxon>
        <taxon>Rhodovulum</taxon>
    </lineage>
</organism>
<dbReference type="GO" id="GO:0090313">
    <property type="term" value="P:regulation of protein targeting to membrane"/>
    <property type="evidence" value="ECO:0007669"/>
    <property type="project" value="TreeGrafter"/>
</dbReference>
<evidence type="ECO:0000313" key="2">
    <source>
        <dbReference type="EMBL" id="TCO73922.1"/>
    </source>
</evidence>
<proteinExistence type="predicted"/>
<evidence type="ECO:0000259" key="1">
    <source>
        <dbReference type="Pfam" id="PF05170"/>
    </source>
</evidence>
<keyword evidence="3" id="KW-1185">Reference proteome</keyword>
<accession>A0A4R2KMP3</accession>
<dbReference type="EMBL" id="SLWW01000001">
    <property type="protein sequence ID" value="TCO73922.1"/>
    <property type="molecule type" value="Genomic_DNA"/>
</dbReference>
<dbReference type="RefSeq" id="WP_132540107.1">
    <property type="nucleotide sequence ID" value="NZ_SLWW01000001.1"/>
</dbReference>
<protein>
    <submittedName>
        <fullName evidence="2">AsmA protein</fullName>
    </submittedName>
</protein>
<dbReference type="Pfam" id="PF05170">
    <property type="entry name" value="AsmA"/>
    <property type="match status" value="2"/>
</dbReference>
<sequence>MRWIIRLVLAVLVLAGLMVGGVFLLPADKVAALVQDQVRAATGRELTMSGRLTPSLWPEIGVATGPVTLSNADWSDAGPMLSAEGLSIGIDIKALIGGDIAIREIVAQSPRIVLERAADGQANWVFAGEAPAPGGAAAAGKDRSARAVTLDLGRISDGTVSYIDHATGTRTELAGLDATVALPAHDGPADLSLSATLNGQRLTAAARVARFADALGGGVSGVTVEAALGGARLLFDGRAGLSPLAADGALDADLSDLAGFFAALGQPAPDLPEVIGRRLGVAGKVTYAPEGSVHLREATIRQDENVLRGAADLTFGDRPRLAGQFTAGALDLSALTAGGGDGASRSVGDSAGAGGWSTAPIDVSALGALDAEIALAAESIDLGTVSLGPTRAVATLTDRRLVVDLHDVQGYGGRLTGNFVVNGRGGLSVGGDLAASGVAMQALLSALADYDRLIATGDLRLKFLGSGRSMAAIMQNLSGSGSVSFGKGELRGLDLVGMLRTLDTSFMGEGAKTIFDAITASFVIEGGVLRNDDLALRAPLLTATGAGTVGVGTRTLDYRVVPAALPGGDGKGGVRVPLTITGPWAAPRFRLDLEALADQELKDERKALEERAKARVAEELGVQGEEGESLEDAAKRKLEEEARKGLRKLFGGD</sequence>
<comment type="caution">
    <text evidence="2">The sequence shown here is derived from an EMBL/GenBank/DDBJ whole genome shotgun (WGS) entry which is preliminary data.</text>
</comment>
<dbReference type="InterPro" id="IPR052894">
    <property type="entry name" value="AsmA-related"/>
</dbReference>
<feature type="domain" description="AsmA" evidence="1">
    <location>
        <begin position="8"/>
        <end position="181"/>
    </location>
</feature>
<dbReference type="AlphaFoldDB" id="A0A4R2KMP3"/>
<feature type="domain" description="AsmA" evidence="1">
    <location>
        <begin position="356"/>
        <end position="533"/>
    </location>
</feature>